<sequence length="168" mass="19175">MKKQQLHKNHHSGFKTPENYFVSFEDKLFANIETNKLSKQTHASGYTTPNNYFESVESKVVSQSIKKQPKVISIFKNRWTISSVAVAASVTIVLFLFFNQPDDLSFNDLEMAAIENYILNSDVSAGEISQFLNDEDFNNSLTDHSILTEDNLENYLINNTNLEDLLID</sequence>
<accession>A0A506PNQ9</accession>
<proteinExistence type="predicted"/>
<evidence type="ECO:0000256" key="1">
    <source>
        <dbReference type="SAM" id="Phobius"/>
    </source>
</evidence>
<dbReference type="AlphaFoldDB" id="A0A506PNQ9"/>
<dbReference type="Proteomes" id="UP000317332">
    <property type="component" value="Unassembled WGS sequence"/>
</dbReference>
<dbReference type="OrthoDB" id="981524at2"/>
<keyword evidence="1" id="KW-0812">Transmembrane</keyword>
<evidence type="ECO:0000313" key="2">
    <source>
        <dbReference type="EMBL" id="TPV33800.1"/>
    </source>
</evidence>
<gene>
    <name evidence="2" type="ORF">FJ651_06490</name>
</gene>
<keyword evidence="1" id="KW-1133">Transmembrane helix</keyword>
<keyword evidence="1" id="KW-0472">Membrane</keyword>
<name>A0A506PNQ9_9FLAO</name>
<comment type="caution">
    <text evidence="2">The sequence shown here is derived from an EMBL/GenBank/DDBJ whole genome shotgun (WGS) entry which is preliminary data.</text>
</comment>
<reference evidence="2 3" key="1">
    <citation type="submission" date="2019-06" db="EMBL/GenBank/DDBJ databases">
        <title>Flavobacteriaceae Paucihalobacterium erythroidium CWB-1, complete genome.</title>
        <authorList>
            <person name="Wu S."/>
        </authorList>
    </citation>
    <scope>NUCLEOTIDE SEQUENCE [LARGE SCALE GENOMIC DNA]</scope>
    <source>
        <strain evidence="2 3">CWB-1</strain>
    </source>
</reference>
<keyword evidence="3" id="KW-1185">Reference proteome</keyword>
<dbReference type="EMBL" id="VHIQ01000003">
    <property type="protein sequence ID" value="TPV33800.1"/>
    <property type="molecule type" value="Genomic_DNA"/>
</dbReference>
<dbReference type="RefSeq" id="WP_140989666.1">
    <property type="nucleotide sequence ID" value="NZ_VHIQ01000003.1"/>
</dbReference>
<organism evidence="2 3">
    <name type="scientific">Paucihalobacter ruber</name>
    <dbReference type="NCBI Taxonomy" id="2567861"/>
    <lineage>
        <taxon>Bacteria</taxon>
        <taxon>Pseudomonadati</taxon>
        <taxon>Bacteroidota</taxon>
        <taxon>Flavobacteriia</taxon>
        <taxon>Flavobacteriales</taxon>
        <taxon>Flavobacteriaceae</taxon>
        <taxon>Paucihalobacter</taxon>
    </lineage>
</organism>
<protein>
    <submittedName>
        <fullName evidence="2">Uncharacterized protein</fullName>
    </submittedName>
</protein>
<evidence type="ECO:0000313" key="3">
    <source>
        <dbReference type="Proteomes" id="UP000317332"/>
    </source>
</evidence>
<feature type="transmembrane region" description="Helical" evidence="1">
    <location>
        <begin position="79"/>
        <end position="98"/>
    </location>
</feature>